<comment type="caution">
    <text evidence="3">The sequence shown here is derived from an EMBL/GenBank/DDBJ whole genome shotgun (WGS) entry which is preliminary data.</text>
</comment>
<evidence type="ECO:0000313" key="4">
    <source>
        <dbReference type="Proteomes" id="UP000673447"/>
    </source>
</evidence>
<dbReference type="Gene3D" id="3.90.1150.140">
    <property type="match status" value="1"/>
</dbReference>
<dbReference type="GO" id="GO:0033922">
    <property type="term" value="F:peptidoglycan beta-N-acetylmuramidase activity"/>
    <property type="evidence" value="ECO:0007669"/>
    <property type="project" value="InterPro"/>
</dbReference>
<reference evidence="3" key="2">
    <citation type="submission" date="2021-03" db="EMBL/GenBank/DDBJ databases">
        <authorList>
            <person name="Cao W."/>
        </authorList>
    </citation>
    <scope>NUCLEOTIDE SEQUENCE</scope>
    <source>
        <strain evidence="3">110414</strain>
    </source>
</reference>
<reference evidence="3" key="1">
    <citation type="journal article" date="2016" name="Int. J. Syst. Evol. Microbiol.">
        <title>Pseudoxanthomonas helianthi sp. nov., isolated from roots of Jerusalem artichoke (Helianthus tuberosus).</title>
        <authorList>
            <person name="Kittiwongwattana C."/>
            <person name="Thawai C."/>
        </authorList>
    </citation>
    <scope>NUCLEOTIDE SEQUENCE</scope>
    <source>
        <strain evidence="3">110414</strain>
    </source>
</reference>
<dbReference type="InterPro" id="IPR048503">
    <property type="entry name" value="NamZ_C"/>
</dbReference>
<feature type="domain" description="Peptidoglycan beta-N-acetylmuramidase NamZ C-terminal" evidence="2">
    <location>
        <begin position="242"/>
        <end position="396"/>
    </location>
</feature>
<dbReference type="AlphaFoldDB" id="A0A941ASP8"/>
<accession>A0A941ASP8</accession>
<protein>
    <submittedName>
        <fullName evidence="3">DUF1343 domain-containing protein</fullName>
    </submittedName>
</protein>
<feature type="domain" description="Peptidoglycan beta-N-acetylmuramidase NamZ N-terminal" evidence="1">
    <location>
        <begin position="37"/>
        <end position="238"/>
    </location>
</feature>
<dbReference type="EMBL" id="JAGKTC010000001">
    <property type="protein sequence ID" value="MBP3983701.1"/>
    <property type="molecule type" value="Genomic_DNA"/>
</dbReference>
<organism evidence="3 4">
    <name type="scientific">Pseudoxanthomonas helianthi</name>
    <dbReference type="NCBI Taxonomy" id="1453541"/>
    <lineage>
        <taxon>Bacteria</taxon>
        <taxon>Pseudomonadati</taxon>
        <taxon>Pseudomonadota</taxon>
        <taxon>Gammaproteobacteria</taxon>
        <taxon>Lysobacterales</taxon>
        <taxon>Lysobacteraceae</taxon>
        <taxon>Pseudoxanthomonas</taxon>
    </lineage>
</organism>
<evidence type="ECO:0000259" key="2">
    <source>
        <dbReference type="Pfam" id="PF20732"/>
    </source>
</evidence>
<gene>
    <name evidence="3" type="ORF">J5837_04610</name>
</gene>
<dbReference type="PIRSF" id="PIRSF016719">
    <property type="entry name" value="UCP016719"/>
    <property type="match status" value="1"/>
</dbReference>
<dbReference type="RefSeq" id="WP_210535530.1">
    <property type="nucleotide sequence ID" value="NZ_JAGKTC010000001.1"/>
</dbReference>
<dbReference type="PANTHER" id="PTHR42915:SF1">
    <property type="entry name" value="PEPTIDOGLYCAN BETA-N-ACETYLMURAMIDASE NAMZ"/>
    <property type="match status" value="1"/>
</dbReference>
<dbReference type="InterPro" id="IPR048502">
    <property type="entry name" value="NamZ_N"/>
</dbReference>
<dbReference type="Gene3D" id="3.40.50.12170">
    <property type="entry name" value="Uncharacterised protein PF07075, DUF1343"/>
    <property type="match status" value="1"/>
</dbReference>
<dbReference type="Pfam" id="PF07075">
    <property type="entry name" value="NamZ_N"/>
    <property type="match status" value="1"/>
</dbReference>
<proteinExistence type="predicted"/>
<dbReference type="Proteomes" id="UP000673447">
    <property type="component" value="Unassembled WGS sequence"/>
</dbReference>
<dbReference type="InterPro" id="IPR008302">
    <property type="entry name" value="NamZ"/>
</dbReference>
<dbReference type="Pfam" id="PF20732">
    <property type="entry name" value="NamZ_C"/>
    <property type="match status" value="1"/>
</dbReference>
<name>A0A941ASP8_9GAMM</name>
<dbReference type="PANTHER" id="PTHR42915">
    <property type="entry name" value="HYPOTHETICAL 460 KDA PROTEIN IN FEUA-SIGW INTERGENIC REGION [PRECURSOR]"/>
    <property type="match status" value="1"/>
</dbReference>
<evidence type="ECO:0000259" key="1">
    <source>
        <dbReference type="Pfam" id="PF07075"/>
    </source>
</evidence>
<sequence>MAIALPLRAAGPHGMGPEPGIEVLLREQADQLRGKRIGLVTNMTGVDRELRSDVDLLAARRDFRLVALFGPEHGVRGDVQAGAHVDSSRDVATGLPVHSLYGEHREPDAKMLQGIDLLLFDIQDVGARYYTYPYTLANVLRAAKKQGIPVWVLDRPNPLGGEKVEGPVLEPEFASFVGLFPIPVRHGMTIGELARLFNEAFGIGAQLRVVPMRGWKRGEAEPGGAMPWVPPSPNMPTRDTALVYPGTALIEGTNVSEGRGTTRPFETIGAPFVDAQQLAVSLNALDLPGVRFRPTWFTPSFSKHQGVLCGGVQLHVTDRDAFQPFRTGLAVVKALHDLYPQQFRFEPASPYFFDKLAGNAWIREGIERGESLDALQARWEPGLERFRLQRQRYLLY</sequence>
<keyword evidence="4" id="KW-1185">Reference proteome</keyword>
<evidence type="ECO:0000313" key="3">
    <source>
        <dbReference type="EMBL" id="MBP3983701.1"/>
    </source>
</evidence>